<evidence type="ECO:0000313" key="1">
    <source>
        <dbReference type="EMBL" id="KAJ8672383.1"/>
    </source>
</evidence>
<evidence type="ECO:0000313" key="2">
    <source>
        <dbReference type="Proteomes" id="UP001239111"/>
    </source>
</evidence>
<gene>
    <name evidence="1" type="ORF">QAD02_003642</name>
</gene>
<keyword evidence="2" id="KW-1185">Reference proteome</keyword>
<comment type="caution">
    <text evidence="1">The sequence shown here is derived from an EMBL/GenBank/DDBJ whole genome shotgun (WGS) entry which is preliminary data.</text>
</comment>
<sequence>MFGASATTSLDDMDSCVSMETARNRLLLCNRCLGFDTASTFTKDMTISLGMLIISRVRLGLSARWLRQMKALGCDLVCSSSQSRVFDGHPPKFLRPQGDQQIISHVDPNNNKGENDMSTFNRSPSTEYQAGGAAEAVPSACLQRHQQLRGATGPRNTSIYPVASYRTHFYGVN</sequence>
<dbReference type="EMBL" id="CM056743">
    <property type="protein sequence ID" value="KAJ8672383.1"/>
    <property type="molecule type" value="Genomic_DNA"/>
</dbReference>
<protein>
    <submittedName>
        <fullName evidence="1">Uncharacterized protein</fullName>
    </submittedName>
</protein>
<organism evidence="1 2">
    <name type="scientific">Eretmocerus hayati</name>
    <dbReference type="NCBI Taxonomy" id="131215"/>
    <lineage>
        <taxon>Eukaryota</taxon>
        <taxon>Metazoa</taxon>
        <taxon>Ecdysozoa</taxon>
        <taxon>Arthropoda</taxon>
        <taxon>Hexapoda</taxon>
        <taxon>Insecta</taxon>
        <taxon>Pterygota</taxon>
        <taxon>Neoptera</taxon>
        <taxon>Endopterygota</taxon>
        <taxon>Hymenoptera</taxon>
        <taxon>Apocrita</taxon>
        <taxon>Proctotrupomorpha</taxon>
        <taxon>Chalcidoidea</taxon>
        <taxon>Aphelinidae</taxon>
        <taxon>Aphelininae</taxon>
        <taxon>Eretmocerus</taxon>
    </lineage>
</organism>
<accession>A0ACC2NME4</accession>
<name>A0ACC2NME4_9HYME</name>
<reference evidence="1" key="1">
    <citation type="submission" date="2023-04" db="EMBL/GenBank/DDBJ databases">
        <title>A chromosome-level genome assembly of the parasitoid wasp Eretmocerus hayati.</title>
        <authorList>
            <person name="Zhong Y."/>
            <person name="Liu S."/>
            <person name="Liu Y."/>
        </authorList>
    </citation>
    <scope>NUCLEOTIDE SEQUENCE</scope>
    <source>
        <strain evidence="1">ZJU_SS_LIU_2023</strain>
    </source>
</reference>
<proteinExistence type="predicted"/>
<dbReference type="Proteomes" id="UP001239111">
    <property type="component" value="Chromosome 3"/>
</dbReference>